<sequence>MVFIIGLGGITCSGKSTMCSELSKYLSSPYNKVRVIDLDSYARDENDPNHVHLTELNHKDWESLTSLHVDQFVSNIKSVINDNSTDILIIEGFIIYSIDEIKSIFNLSYYFDLDFDQCRQRRNRRTYNPPDPLDYFDKHVWASYLIAKEKAFNQMKNLIHIDSTQSFDTILQRIINDVNNEINNVEQRL</sequence>
<dbReference type="SUPFAM" id="SSF52540">
    <property type="entry name" value="P-loop containing nucleoside triphosphate hydrolases"/>
    <property type="match status" value="1"/>
</dbReference>
<dbReference type="EMBL" id="CAJNOI010006814">
    <property type="protein sequence ID" value="CAF1582237.1"/>
    <property type="molecule type" value="Genomic_DNA"/>
</dbReference>
<dbReference type="Proteomes" id="UP000663877">
    <property type="component" value="Unassembled WGS sequence"/>
</dbReference>
<reference evidence="1" key="1">
    <citation type="submission" date="2021-02" db="EMBL/GenBank/DDBJ databases">
        <authorList>
            <person name="Nowell W R."/>
        </authorList>
    </citation>
    <scope>NUCLEOTIDE SEQUENCE</scope>
</reference>
<dbReference type="EMBL" id="CAJNOM010007242">
    <property type="protein sequence ID" value="CAF1674512.1"/>
    <property type="molecule type" value="Genomic_DNA"/>
</dbReference>
<protein>
    <submittedName>
        <fullName evidence="1">Uncharacterized protein</fullName>
    </submittedName>
</protein>
<dbReference type="EMBL" id="CAJNOI010000123">
    <property type="protein sequence ID" value="CAF1096546.1"/>
    <property type="molecule type" value="Genomic_DNA"/>
</dbReference>
<gene>
    <name evidence="2" type="ORF">BJG266_LOCUS21110</name>
    <name evidence="3" type="ORF">BJG266_LOCUS48819</name>
    <name evidence="1" type="ORF">QVE165_LOCUS6223</name>
    <name evidence="4" type="ORF">QVE165_LOCUS65898</name>
</gene>
<evidence type="ECO:0000313" key="2">
    <source>
        <dbReference type="EMBL" id="CAF1096546.1"/>
    </source>
</evidence>
<dbReference type="EMBL" id="CAJNOM010000025">
    <property type="protein sequence ID" value="CAF0839304.1"/>
    <property type="molecule type" value="Genomic_DNA"/>
</dbReference>
<organism evidence="1 5">
    <name type="scientific">Adineta steineri</name>
    <dbReference type="NCBI Taxonomy" id="433720"/>
    <lineage>
        <taxon>Eukaryota</taxon>
        <taxon>Metazoa</taxon>
        <taxon>Spiralia</taxon>
        <taxon>Gnathifera</taxon>
        <taxon>Rotifera</taxon>
        <taxon>Eurotatoria</taxon>
        <taxon>Bdelloidea</taxon>
        <taxon>Adinetida</taxon>
        <taxon>Adinetidae</taxon>
        <taxon>Adineta</taxon>
    </lineage>
</organism>
<keyword evidence="5" id="KW-1185">Reference proteome</keyword>
<accession>A0A813VLQ5</accession>
<dbReference type="Proteomes" id="UP000663832">
    <property type="component" value="Unassembled WGS sequence"/>
</dbReference>
<dbReference type="Gene3D" id="3.40.50.300">
    <property type="entry name" value="P-loop containing nucleotide triphosphate hydrolases"/>
    <property type="match status" value="1"/>
</dbReference>
<dbReference type="AlphaFoldDB" id="A0A813VLQ5"/>
<comment type="caution">
    <text evidence="1">The sequence shown here is derived from an EMBL/GenBank/DDBJ whole genome shotgun (WGS) entry which is preliminary data.</text>
</comment>
<name>A0A813VLQ5_9BILA</name>
<evidence type="ECO:0000313" key="1">
    <source>
        <dbReference type="EMBL" id="CAF0839304.1"/>
    </source>
</evidence>
<dbReference type="InterPro" id="IPR027417">
    <property type="entry name" value="P-loop_NTPase"/>
</dbReference>
<dbReference type="PANTHER" id="PTHR10285">
    <property type="entry name" value="URIDINE KINASE"/>
    <property type="match status" value="1"/>
</dbReference>
<evidence type="ECO:0000313" key="5">
    <source>
        <dbReference type="Proteomes" id="UP000663832"/>
    </source>
</evidence>
<proteinExistence type="predicted"/>
<dbReference type="OrthoDB" id="10041966at2759"/>
<dbReference type="Pfam" id="PF13238">
    <property type="entry name" value="AAA_18"/>
    <property type="match status" value="1"/>
</dbReference>
<evidence type="ECO:0000313" key="4">
    <source>
        <dbReference type="EMBL" id="CAF1674512.1"/>
    </source>
</evidence>
<evidence type="ECO:0000313" key="3">
    <source>
        <dbReference type="EMBL" id="CAF1582237.1"/>
    </source>
</evidence>